<dbReference type="Proteomes" id="UP001605036">
    <property type="component" value="Unassembled WGS sequence"/>
</dbReference>
<sequence length="136" mass="14888">MDTGQPTPSDFTRIVEGPGCLSDRYSTGPLNSEGRSPPDVDATTVRIPPLSAGTRPSTTFATVQIIRWPRELGDPKQSIAARPDPTDTPFPSRSGHVVVARRTIMEGVTPRMGRMINSDEGQTQVHRCRIRTFVES</sequence>
<dbReference type="EMBL" id="JBHFFA010000007">
    <property type="protein sequence ID" value="KAL2613943.1"/>
    <property type="molecule type" value="Genomic_DNA"/>
</dbReference>
<keyword evidence="3" id="KW-1185">Reference proteome</keyword>
<gene>
    <name evidence="2" type="ORF">R1flu_025635</name>
</gene>
<accession>A0ABD1XYB2</accession>
<proteinExistence type="predicted"/>
<feature type="region of interest" description="Disordered" evidence="1">
    <location>
        <begin position="71"/>
        <end position="95"/>
    </location>
</feature>
<feature type="compositionally biased region" description="Polar residues" evidence="1">
    <location>
        <begin position="24"/>
        <end position="34"/>
    </location>
</feature>
<protein>
    <submittedName>
        <fullName evidence="2">Uncharacterized protein</fullName>
    </submittedName>
</protein>
<reference evidence="2 3" key="1">
    <citation type="submission" date="2024-09" db="EMBL/GenBank/DDBJ databases">
        <title>Chromosome-scale assembly of Riccia fluitans.</title>
        <authorList>
            <person name="Paukszto L."/>
            <person name="Sawicki J."/>
            <person name="Karawczyk K."/>
            <person name="Piernik-Szablinska J."/>
            <person name="Szczecinska M."/>
            <person name="Mazdziarz M."/>
        </authorList>
    </citation>
    <scope>NUCLEOTIDE SEQUENCE [LARGE SCALE GENOMIC DNA]</scope>
    <source>
        <strain evidence="2">Rf_01</strain>
        <tissue evidence="2">Aerial parts of the thallus</tissue>
    </source>
</reference>
<comment type="caution">
    <text evidence="2">The sequence shown here is derived from an EMBL/GenBank/DDBJ whole genome shotgun (WGS) entry which is preliminary data.</text>
</comment>
<name>A0ABD1XYB2_9MARC</name>
<dbReference type="AlphaFoldDB" id="A0ABD1XYB2"/>
<evidence type="ECO:0000256" key="1">
    <source>
        <dbReference type="SAM" id="MobiDB-lite"/>
    </source>
</evidence>
<evidence type="ECO:0000313" key="2">
    <source>
        <dbReference type="EMBL" id="KAL2613943.1"/>
    </source>
</evidence>
<feature type="region of interest" description="Disordered" evidence="1">
    <location>
        <begin position="1"/>
        <end position="56"/>
    </location>
</feature>
<feature type="compositionally biased region" description="Polar residues" evidence="1">
    <location>
        <begin position="1"/>
        <end position="10"/>
    </location>
</feature>
<organism evidence="2 3">
    <name type="scientific">Riccia fluitans</name>
    <dbReference type="NCBI Taxonomy" id="41844"/>
    <lineage>
        <taxon>Eukaryota</taxon>
        <taxon>Viridiplantae</taxon>
        <taxon>Streptophyta</taxon>
        <taxon>Embryophyta</taxon>
        <taxon>Marchantiophyta</taxon>
        <taxon>Marchantiopsida</taxon>
        <taxon>Marchantiidae</taxon>
        <taxon>Marchantiales</taxon>
        <taxon>Ricciaceae</taxon>
        <taxon>Riccia</taxon>
    </lineage>
</organism>
<evidence type="ECO:0000313" key="3">
    <source>
        <dbReference type="Proteomes" id="UP001605036"/>
    </source>
</evidence>